<protein>
    <submittedName>
        <fullName evidence="2">ROK family protein</fullName>
    </submittedName>
</protein>
<reference evidence="2 3" key="1">
    <citation type="submission" date="2018-08" db="EMBL/GenBank/DDBJ databases">
        <title>A genome reference for cultivated species of the human gut microbiota.</title>
        <authorList>
            <person name="Zou Y."/>
            <person name="Xue W."/>
            <person name="Luo G."/>
        </authorList>
    </citation>
    <scope>NUCLEOTIDE SEQUENCE [LARGE SCALE GENOMIC DNA]</scope>
    <source>
        <strain evidence="2 3">OM06-4</strain>
    </source>
</reference>
<evidence type="ECO:0000313" key="3">
    <source>
        <dbReference type="Proteomes" id="UP000261032"/>
    </source>
</evidence>
<dbReference type="InterPro" id="IPR039758">
    <property type="entry name" value="NAGK-like"/>
</dbReference>
<comment type="caution">
    <text evidence="2">The sequence shown here is derived from an EMBL/GenBank/DDBJ whole genome shotgun (WGS) entry which is preliminary data.</text>
</comment>
<name>A0A3E3E9C0_9FIRM</name>
<sequence length="298" mass="33428">MYYIGIDGGGTKTAFGLFDECGTCLYRVNYPTCHFLQVGFDGCAQLIKKGIEDVIKHQPDCSKELQIGIGIAGYGNYKAVCEQLESHIEKELKGYRYVLTNDMHIALIGALDGQDGIAVVAGTGSIAMAHIHSKIYRTGGWGYQLGDEGSAYWIGKKLLNEFCKQADYRQPRDELYDRILDYFKIENPYEIISAIHDMNNERTEIAALAKMCGVLADKGHAICQDILKQAGYHISQLVEGLLPYFEKEVQVTYYGGVFKNIIFKQALCYQLSDCRFTEPIHNALVGAYMFAKKESFLK</sequence>
<dbReference type="PANTHER" id="PTHR12862:SF0">
    <property type="entry name" value="N-ACETYL-D-GLUCOSAMINE KINASE"/>
    <property type="match status" value="1"/>
</dbReference>
<dbReference type="AlphaFoldDB" id="A0A3E3E9C0"/>
<feature type="domain" description="ATPase BadF/BadG/BcrA/BcrD type" evidence="1">
    <location>
        <begin position="4"/>
        <end position="291"/>
    </location>
</feature>
<evidence type="ECO:0000313" key="2">
    <source>
        <dbReference type="EMBL" id="RGD78578.1"/>
    </source>
</evidence>
<dbReference type="SUPFAM" id="SSF53067">
    <property type="entry name" value="Actin-like ATPase domain"/>
    <property type="match status" value="2"/>
</dbReference>
<dbReference type="Proteomes" id="UP000261032">
    <property type="component" value="Unassembled WGS sequence"/>
</dbReference>
<proteinExistence type="predicted"/>
<dbReference type="CDD" id="cd24007">
    <property type="entry name" value="ASKHA_NBD_eukNAGK-like"/>
    <property type="match status" value="1"/>
</dbReference>
<dbReference type="InterPro" id="IPR043129">
    <property type="entry name" value="ATPase_NBD"/>
</dbReference>
<dbReference type="Gene3D" id="3.30.420.40">
    <property type="match status" value="2"/>
</dbReference>
<gene>
    <name evidence="2" type="ORF">DXB93_17245</name>
</gene>
<dbReference type="RefSeq" id="WP_117582563.1">
    <property type="nucleotide sequence ID" value="NZ_QUSL01000046.1"/>
</dbReference>
<dbReference type="EMBL" id="QUSL01000046">
    <property type="protein sequence ID" value="RGD78578.1"/>
    <property type="molecule type" value="Genomic_DNA"/>
</dbReference>
<evidence type="ECO:0000259" key="1">
    <source>
        <dbReference type="Pfam" id="PF01869"/>
    </source>
</evidence>
<dbReference type="InterPro" id="IPR002731">
    <property type="entry name" value="ATPase_BadF"/>
</dbReference>
<dbReference type="PANTHER" id="PTHR12862">
    <property type="entry name" value="BADF TYPE ATPASE DOMAIN-CONTAINING PROTEIN"/>
    <property type="match status" value="1"/>
</dbReference>
<dbReference type="GO" id="GO:0045127">
    <property type="term" value="F:N-acetylglucosamine kinase activity"/>
    <property type="evidence" value="ECO:0007669"/>
    <property type="project" value="InterPro"/>
</dbReference>
<accession>A0A3E3E9C0</accession>
<organism evidence="2 3">
    <name type="scientific">Thomasclavelia ramosa</name>
    <dbReference type="NCBI Taxonomy" id="1547"/>
    <lineage>
        <taxon>Bacteria</taxon>
        <taxon>Bacillati</taxon>
        <taxon>Bacillota</taxon>
        <taxon>Erysipelotrichia</taxon>
        <taxon>Erysipelotrichales</taxon>
        <taxon>Coprobacillaceae</taxon>
        <taxon>Thomasclavelia</taxon>
    </lineage>
</organism>
<dbReference type="Pfam" id="PF01869">
    <property type="entry name" value="BcrAD_BadFG"/>
    <property type="match status" value="1"/>
</dbReference>